<dbReference type="AlphaFoldDB" id="A0A382UJW3"/>
<name>A0A382UJW3_9ZZZZ</name>
<accession>A0A382UJW3</accession>
<feature type="non-terminal residue" evidence="1">
    <location>
        <position position="1"/>
    </location>
</feature>
<sequence>ANEDGSAALLEFITSEETEYSNRRPFG</sequence>
<evidence type="ECO:0000313" key="1">
    <source>
        <dbReference type="EMBL" id="SVD33981.1"/>
    </source>
</evidence>
<organism evidence="1">
    <name type="scientific">marine metagenome</name>
    <dbReference type="NCBI Taxonomy" id="408172"/>
    <lineage>
        <taxon>unclassified sequences</taxon>
        <taxon>metagenomes</taxon>
        <taxon>ecological metagenomes</taxon>
    </lineage>
</organism>
<gene>
    <name evidence="1" type="ORF">METZ01_LOCUS386835</name>
</gene>
<proteinExistence type="predicted"/>
<protein>
    <submittedName>
        <fullName evidence="1">Uncharacterized protein</fullName>
    </submittedName>
</protein>
<reference evidence="1" key="1">
    <citation type="submission" date="2018-05" db="EMBL/GenBank/DDBJ databases">
        <authorList>
            <person name="Lanie J.A."/>
            <person name="Ng W.-L."/>
            <person name="Kazmierczak K.M."/>
            <person name="Andrzejewski T.M."/>
            <person name="Davidsen T.M."/>
            <person name="Wayne K.J."/>
            <person name="Tettelin H."/>
            <person name="Glass J.I."/>
            <person name="Rusch D."/>
            <person name="Podicherti R."/>
            <person name="Tsui H.-C.T."/>
            <person name="Winkler M.E."/>
        </authorList>
    </citation>
    <scope>NUCLEOTIDE SEQUENCE</scope>
</reference>
<dbReference type="EMBL" id="UINC01144458">
    <property type="protein sequence ID" value="SVD33981.1"/>
    <property type="molecule type" value="Genomic_DNA"/>
</dbReference>